<sequence length="64" mass="6311">MASILLISLSSCASSAGGPDVTGGVASYDALKSASAACAAKGGELVRSPEGSGKRMTDYACKRK</sequence>
<dbReference type="RefSeq" id="WP_183770122.1">
    <property type="nucleotide sequence ID" value="NZ_JACIDK010000001.1"/>
</dbReference>
<gene>
    <name evidence="2" type="ORF">GGQ61_000929</name>
</gene>
<dbReference type="EMBL" id="JACIDK010000001">
    <property type="protein sequence ID" value="MBB3890232.1"/>
    <property type="molecule type" value="Genomic_DNA"/>
</dbReference>
<protein>
    <submittedName>
        <fullName evidence="2">Uncharacterized protein</fullName>
    </submittedName>
</protein>
<reference evidence="2 3" key="1">
    <citation type="submission" date="2020-08" db="EMBL/GenBank/DDBJ databases">
        <title>Genomic Encyclopedia of Type Strains, Phase IV (KMG-IV): sequencing the most valuable type-strain genomes for metagenomic binning, comparative biology and taxonomic classification.</title>
        <authorList>
            <person name="Goeker M."/>
        </authorList>
    </citation>
    <scope>NUCLEOTIDE SEQUENCE [LARGE SCALE GENOMIC DNA]</scope>
    <source>
        <strain evidence="2 3">DSM 21793</strain>
    </source>
</reference>
<name>A0A839ZYI4_9CAUL</name>
<feature type="compositionally biased region" description="Basic and acidic residues" evidence="1">
    <location>
        <begin position="52"/>
        <end position="64"/>
    </location>
</feature>
<evidence type="ECO:0000313" key="3">
    <source>
        <dbReference type="Proteomes" id="UP000530564"/>
    </source>
</evidence>
<dbReference type="AlphaFoldDB" id="A0A839ZYI4"/>
<proteinExistence type="predicted"/>
<dbReference type="Proteomes" id="UP000530564">
    <property type="component" value="Unassembled WGS sequence"/>
</dbReference>
<organism evidence="2 3">
    <name type="scientific">Phenylobacterium haematophilum</name>
    <dbReference type="NCBI Taxonomy" id="98513"/>
    <lineage>
        <taxon>Bacteria</taxon>
        <taxon>Pseudomonadati</taxon>
        <taxon>Pseudomonadota</taxon>
        <taxon>Alphaproteobacteria</taxon>
        <taxon>Caulobacterales</taxon>
        <taxon>Caulobacteraceae</taxon>
        <taxon>Phenylobacterium</taxon>
    </lineage>
</organism>
<comment type="caution">
    <text evidence="2">The sequence shown here is derived from an EMBL/GenBank/DDBJ whole genome shotgun (WGS) entry which is preliminary data.</text>
</comment>
<feature type="region of interest" description="Disordered" evidence="1">
    <location>
        <begin position="44"/>
        <end position="64"/>
    </location>
</feature>
<evidence type="ECO:0000313" key="2">
    <source>
        <dbReference type="EMBL" id="MBB3890232.1"/>
    </source>
</evidence>
<keyword evidence="3" id="KW-1185">Reference proteome</keyword>
<evidence type="ECO:0000256" key="1">
    <source>
        <dbReference type="SAM" id="MobiDB-lite"/>
    </source>
</evidence>
<accession>A0A839ZYI4</accession>